<dbReference type="STRING" id="351659.SAMN05421784_12022"/>
<sequence>MDFSIITILKMYNIMIILNNLISLEKAFLDCELRTKNYHFN</sequence>
<evidence type="ECO:0000313" key="2">
    <source>
        <dbReference type="Proteomes" id="UP000242496"/>
    </source>
</evidence>
<accession>A0A1I7IDY0</accession>
<name>A0A1I7IDY0_9GAMM</name>
<reference evidence="2" key="1">
    <citation type="submission" date="2016-10" db="EMBL/GenBank/DDBJ databases">
        <authorList>
            <person name="Varghese N."/>
            <person name="Submissions S."/>
        </authorList>
    </citation>
    <scope>NUCLEOTIDE SEQUENCE [LARGE SCALE GENOMIC DNA]</scope>
    <source>
        <strain evidence="2">DSM 18168</strain>
    </source>
</reference>
<gene>
    <name evidence="1" type="ORF">SAMN05421784_12022</name>
</gene>
<dbReference type="EMBL" id="FPBJ01000020">
    <property type="protein sequence ID" value="SFU71149.1"/>
    <property type="molecule type" value="Genomic_DNA"/>
</dbReference>
<organism evidence="1 2">
    <name type="scientific">Xenorhabdus koppenhoeferi</name>
    <dbReference type="NCBI Taxonomy" id="351659"/>
    <lineage>
        <taxon>Bacteria</taxon>
        <taxon>Pseudomonadati</taxon>
        <taxon>Pseudomonadota</taxon>
        <taxon>Gammaproteobacteria</taxon>
        <taxon>Enterobacterales</taxon>
        <taxon>Morganellaceae</taxon>
        <taxon>Xenorhabdus</taxon>
    </lineage>
</organism>
<dbReference type="Proteomes" id="UP000242496">
    <property type="component" value="Unassembled WGS sequence"/>
</dbReference>
<dbReference type="AlphaFoldDB" id="A0A1I7IDY0"/>
<proteinExistence type="predicted"/>
<keyword evidence="2" id="KW-1185">Reference proteome</keyword>
<evidence type="ECO:0000313" key="1">
    <source>
        <dbReference type="EMBL" id="SFU71149.1"/>
    </source>
</evidence>
<protein>
    <submittedName>
        <fullName evidence="1">Uncharacterized protein</fullName>
    </submittedName>
</protein>